<feature type="binding site" evidence="8">
    <location>
        <begin position="188"/>
        <end position="189"/>
    </location>
    <ligand>
        <name>substrate</name>
    </ligand>
</feature>
<comment type="pathway">
    <text evidence="1 8">Amino-acid biosynthesis; L-lysine biosynthesis via DAP pathway; DL-2,6-diaminopimelate from LL-2,6-diaminopimelate: step 1/1.</text>
</comment>
<reference evidence="10 11" key="1">
    <citation type="journal article" date="2015" name="Nature">
        <title>rRNA introns, odd ribosomes, and small enigmatic genomes across a large radiation of phyla.</title>
        <authorList>
            <person name="Brown C.T."/>
            <person name="Hug L.A."/>
            <person name="Thomas B.C."/>
            <person name="Sharon I."/>
            <person name="Castelle C.J."/>
            <person name="Singh A."/>
            <person name="Wilkins M.J."/>
            <person name="Williams K.H."/>
            <person name="Banfield J.F."/>
        </authorList>
    </citation>
    <scope>NUCLEOTIDE SEQUENCE [LARGE SCALE GENOMIC DNA]</scope>
</reference>
<evidence type="ECO:0000256" key="7">
    <source>
        <dbReference type="ARBA" id="ARBA00051712"/>
    </source>
</evidence>
<dbReference type="GO" id="GO:0009089">
    <property type="term" value="P:lysine biosynthetic process via diaminopimelate"/>
    <property type="evidence" value="ECO:0007669"/>
    <property type="project" value="UniProtKB-UniRule"/>
</dbReference>
<dbReference type="STRING" id="1618747.UW02_C0034G0004"/>
<dbReference type="InterPro" id="IPR001653">
    <property type="entry name" value="DAP_epimerase_DapF"/>
</dbReference>
<feature type="site" description="Could be important to modulate the pK values of the two catalytic cysteine residues" evidence="8">
    <location>
        <position position="142"/>
    </location>
</feature>
<comment type="caution">
    <text evidence="8">Lacks conserved residue(s) required for the propagation of feature annotation.</text>
</comment>
<evidence type="ECO:0000256" key="9">
    <source>
        <dbReference type="PROSITE-ProRule" id="PRU10125"/>
    </source>
</evidence>
<evidence type="ECO:0000313" key="11">
    <source>
        <dbReference type="Proteomes" id="UP000034751"/>
    </source>
</evidence>
<dbReference type="HAMAP" id="MF_00197">
    <property type="entry name" value="DAP_epimerase"/>
    <property type="match status" value="1"/>
</dbReference>
<name>A0A0G1F798_9BACT</name>
<feature type="site" description="Could be important to modulate the pK values of the two catalytic cysteine residues" evidence="8">
    <location>
        <position position="188"/>
    </location>
</feature>
<organism evidence="10 11">
    <name type="scientific">Candidatus Nomurabacteria bacterium GW2011_GWB1_43_7</name>
    <dbReference type="NCBI Taxonomy" id="1618747"/>
    <lineage>
        <taxon>Bacteria</taxon>
        <taxon>Candidatus Nomuraibacteriota</taxon>
    </lineage>
</organism>
<evidence type="ECO:0000256" key="4">
    <source>
        <dbReference type="ARBA" id="ARBA00022605"/>
    </source>
</evidence>
<feature type="binding site" evidence="8">
    <location>
        <position position="171"/>
    </location>
    <ligand>
        <name>substrate</name>
    </ligand>
</feature>
<feature type="binding site" evidence="8">
    <location>
        <position position="12"/>
    </location>
    <ligand>
        <name>substrate</name>
    </ligand>
</feature>
<proteinExistence type="inferred from homology"/>
<gene>
    <name evidence="8" type="primary">dapF</name>
    <name evidence="10" type="ORF">UW02_C0034G0004</name>
</gene>
<dbReference type="SUPFAM" id="SSF54506">
    <property type="entry name" value="Diaminopimelate epimerase-like"/>
    <property type="match status" value="2"/>
</dbReference>
<evidence type="ECO:0000256" key="3">
    <source>
        <dbReference type="ARBA" id="ARBA00013080"/>
    </source>
</evidence>
<feature type="binding site" evidence="8">
    <location>
        <begin position="199"/>
        <end position="200"/>
    </location>
    <ligand>
        <name>substrate</name>
    </ligand>
</feature>
<feature type="binding site" evidence="8">
    <location>
        <begin position="74"/>
        <end position="75"/>
    </location>
    <ligand>
        <name>substrate</name>
    </ligand>
</feature>
<comment type="catalytic activity">
    <reaction evidence="7 8">
        <text>(2S,6S)-2,6-diaminopimelate = meso-2,6-diaminopimelate</text>
        <dbReference type="Rhea" id="RHEA:15393"/>
        <dbReference type="ChEBI" id="CHEBI:57609"/>
        <dbReference type="ChEBI" id="CHEBI:57791"/>
        <dbReference type="EC" id="5.1.1.7"/>
    </reaction>
</comment>
<feature type="binding site" evidence="8">
    <location>
        <position position="64"/>
    </location>
    <ligand>
        <name>substrate</name>
    </ligand>
</feature>
<dbReference type="EMBL" id="LCGS01000034">
    <property type="protein sequence ID" value="KKT18195.1"/>
    <property type="molecule type" value="Genomic_DNA"/>
</dbReference>
<comment type="function">
    <text evidence="8">Catalyzes the stereoinversion of LL-2,6-diaminopimelate (L,L-DAP) to meso-diaminopimelate (meso-DAP), a precursor of L-lysine and an essential component of the bacterial peptidoglycan.</text>
</comment>
<evidence type="ECO:0000256" key="8">
    <source>
        <dbReference type="HAMAP-Rule" id="MF_00197"/>
    </source>
</evidence>
<dbReference type="NCBIfam" id="TIGR00652">
    <property type="entry name" value="DapF"/>
    <property type="match status" value="1"/>
</dbReference>
<feature type="active site" evidence="9">
    <location>
        <position position="73"/>
    </location>
</feature>
<dbReference type="PATRIC" id="fig|1618747.3.peg.844"/>
<keyword evidence="6 8" id="KW-0413">Isomerase</keyword>
<dbReference type="PROSITE" id="PS01326">
    <property type="entry name" value="DAP_EPIMERASE"/>
    <property type="match status" value="1"/>
</dbReference>
<protein>
    <recommendedName>
        <fullName evidence="3 8">Diaminopimelate epimerase</fullName>
        <shortName evidence="8">DAP epimerase</shortName>
        <ecNumber evidence="3 8">5.1.1.7</ecNumber>
    </recommendedName>
    <alternativeName>
        <fullName evidence="8">PLP-independent amino acid racemase</fullName>
    </alternativeName>
</protein>
<dbReference type="UniPathway" id="UPA00034">
    <property type="reaction ID" value="UER00025"/>
</dbReference>
<feature type="active site" description="Proton acceptor" evidence="8">
    <location>
        <position position="198"/>
    </location>
</feature>
<dbReference type="Pfam" id="PF01678">
    <property type="entry name" value="DAP_epimerase"/>
    <property type="match status" value="2"/>
</dbReference>
<comment type="subunit">
    <text evidence="8">Homodimer.</text>
</comment>
<dbReference type="PANTHER" id="PTHR31689">
    <property type="entry name" value="DIAMINOPIMELATE EPIMERASE, CHLOROPLASTIC"/>
    <property type="match status" value="1"/>
</dbReference>
<dbReference type="Proteomes" id="UP000034751">
    <property type="component" value="Unassembled WGS sequence"/>
</dbReference>
<dbReference type="Gene3D" id="3.10.310.10">
    <property type="entry name" value="Diaminopimelate Epimerase, Chain A, domain 1"/>
    <property type="match status" value="2"/>
</dbReference>
<keyword evidence="4 8" id="KW-0028">Amino-acid biosynthesis</keyword>
<dbReference type="EC" id="5.1.1.7" evidence="3 8"/>
<dbReference type="AlphaFoldDB" id="A0A0G1F798"/>
<sequence length="265" mass="29628">MFKFYKYHGAGNDFILIDNRDKKFNIHKVKNIKLLCHRRFGVGADGIILLEKERGYDFKMLFVNNDGSMGSMCGNGGRCIVHFANSILKIIKNPKKIKFLAVDGEHEAEILKNGLIKLKMQDIKEISTRNNLPFICQGTTPHNISFVQNLKNFPVVETGRKIRYSDPDGVNVNFAEIINGIFHVRTYERGVEDETLACGTGATSVAIVAHHLGKLKDLPAQAGNICRIKMPGGKLTVEFQKSKDGTYKNIWLTGPAVCVFEGEVK</sequence>
<keyword evidence="5 8" id="KW-0457">Lysine biosynthesis</keyword>
<dbReference type="GO" id="GO:0005829">
    <property type="term" value="C:cytosol"/>
    <property type="evidence" value="ECO:0007669"/>
    <property type="project" value="TreeGrafter"/>
</dbReference>
<evidence type="ECO:0000256" key="5">
    <source>
        <dbReference type="ARBA" id="ARBA00023154"/>
    </source>
</evidence>
<evidence type="ECO:0000256" key="6">
    <source>
        <dbReference type="ARBA" id="ARBA00023235"/>
    </source>
</evidence>
<accession>A0A0G1F798</accession>
<comment type="similarity">
    <text evidence="2 8">Belongs to the diaminopimelate epimerase family.</text>
</comment>
<comment type="subcellular location">
    <subcellularLocation>
        <location evidence="8">Cytoplasm</location>
    </subcellularLocation>
</comment>
<evidence type="ECO:0000313" key="10">
    <source>
        <dbReference type="EMBL" id="KKT18195.1"/>
    </source>
</evidence>
<feature type="active site" description="Proton donor" evidence="8">
    <location>
        <position position="73"/>
    </location>
</feature>
<dbReference type="InterPro" id="IPR018510">
    <property type="entry name" value="DAP_epimerase_AS"/>
</dbReference>
<evidence type="ECO:0000256" key="1">
    <source>
        <dbReference type="ARBA" id="ARBA00005196"/>
    </source>
</evidence>
<dbReference type="GO" id="GO:0008837">
    <property type="term" value="F:diaminopimelate epimerase activity"/>
    <property type="evidence" value="ECO:0007669"/>
    <property type="project" value="UniProtKB-UniRule"/>
</dbReference>
<keyword evidence="8" id="KW-0963">Cytoplasm</keyword>
<evidence type="ECO:0000256" key="2">
    <source>
        <dbReference type="ARBA" id="ARBA00010219"/>
    </source>
</evidence>
<comment type="caution">
    <text evidence="10">The sequence shown here is derived from an EMBL/GenBank/DDBJ whole genome shotgun (WGS) entry which is preliminary data.</text>
</comment>
<dbReference type="PANTHER" id="PTHR31689:SF0">
    <property type="entry name" value="DIAMINOPIMELATE EPIMERASE"/>
    <property type="match status" value="1"/>
</dbReference>